<feature type="region of interest" description="Disordered" evidence="1">
    <location>
        <begin position="1"/>
        <end position="30"/>
    </location>
</feature>
<feature type="compositionally biased region" description="Basic and acidic residues" evidence="1">
    <location>
        <begin position="128"/>
        <end position="152"/>
    </location>
</feature>
<evidence type="ECO:0000313" key="2">
    <source>
        <dbReference type="EMBL" id="DAF84679.1"/>
    </source>
</evidence>
<protein>
    <recommendedName>
        <fullName evidence="3">Nuclease-associated modular DNA-binding 1 domain-containing protein</fullName>
    </recommendedName>
</protein>
<name>A0A8S5TR78_9CAUD</name>
<sequence>MKRTANGGSFKKGNVPYNKGTNISSRKHHTRKGVQGFLKRAVLMIAQDGSVAREFESVAECQKYLGLKDRHSISYAIKKQQLCAGHKLLYEDDWSPLGDYRWRPTIGRNIDGSLKKGHPWSSLYNSRMSEEMKQKKRKASSEQSKRMADDPNSKWGKGVQKPILCITTGIRYESIKQASSQLNIPANYISAAILRFGTTNGLKFRNIESV</sequence>
<organism evidence="2">
    <name type="scientific">Myoviridae sp. ctLEM34</name>
    <dbReference type="NCBI Taxonomy" id="2825082"/>
    <lineage>
        <taxon>Viruses</taxon>
        <taxon>Duplodnaviria</taxon>
        <taxon>Heunggongvirae</taxon>
        <taxon>Uroviricota</taxon>
        <taxon>Caudoviricetes</taxon>
    </lineage>
</organism>
<dbReference type="EMBL" id="BK015907">
    <property type="protein sequence ID" value="DAF84679.1"/>
    <property type="molecule type" value="Genomic_DNA"/>
</dbReference>
<reference evidence="2" key="1">
    <citation type="journal article" date="2021" name="Proc. Natl. Acad. Sci. U.S.A.">
        <title>A Catalog of Tens of Thousands of Viruses from Human Metagenomes Reveals Hidden Associations with Chronic Diseases.</title>
        <authorList>
            <person name="Tisza M.J."/>
            <person name="Buck C.B."/>
        </authorList>
    </citation>
    <scope>NUCLEOTIDE SEQUENCE</scope>
    <source>
        <strain evidence="2">CtLEM34</strain>
    </source>
</reference>
<dbReference type="InterPro" id="IPR003647">
    <property type="entry name" value="Intron_nuc_1_rpt"/>
</dbReference>
<evidence type="ECO:0000256" key="1">
    <source>
        <dbReference type="SAM" id="MobiDB-lite"/>
    </source>
</evidence>
<feature type="region of interest" description="Disordered" evidence="1">
    <location>
        <begin position="127"/>
        <end position="156"/>
    </location>
</feature>
<proteinExistence type="predicted"/>
<evidence type="ECO:0008006" key="3">
    <source>
        <dbReference type="Google" id="ProtNLM"/>
    </source>
</evidence>
<accession>A0A8S5TR78</accession>
<dbReference type="SMART" id="SM00497">
    <property type="entry name" value="IENR1"/>
    <property type="match status" value="1"/>
</dbReference>